<keyword evidence="5 6" id="KW-0472">Membrane</keyword>
<evidence type="ECO:0000313" key="10">
    <source>
        <dbReference type="Proteomes" id="UP001549749"/>
    </source>
</evidence>
<dbReference type="Pfam" id="PF12704">
    <property type="entry name" value="MacB_PCD"/>
    <property type="match status" value="1"/>
</dbReference>
<evidence type="ECO:0000256" key="1">
    <source>
        <dbReference type="ARBA" id="ARBA00004651"/>
    </source>
</evidence>
<feature type="transmembrane region" description="Helical" evidence="6">
    <location>
        <begin position="378"/>
        <end position="400"/>
    </location>
</feature>
<sequence length="790" mass="86945">MFKSYFKIAWRHLLKNRQFTFLNLVGLSTGLACALLIYLWVHDEMSFDRFHQKDAQLFQVMENQPLTDGVRTVAETPAPLAEALLKVMPEVEYATVTTPASWFPRMAIVTEDKHISAAALFAGKDYFNIFSYGLLQGNISEVLSDKNGIVISEKLALSLFHTTDNVIGKTMEWQIDQFKKTGMITGIFKGTPANSSVQFDVVLSFDAFSALIGGPGTLDGPGPFQTYLVVKKGTNIARFNDKLSAFMTSHSKGAARNLFLKPYGDNYLYGHYENGVQAGGRIGYVKLFALIAVFILVIAGINFMNLSTAKAAGRMKEIGIRKSIGANRDTLVIQYLGESLLMSCLALIAALLLVWLFLPQFNEITGKQLAVRADINMITAIAGITLLTGLLAGSYPALYLSGFEPVNILKGKLKNTIGALWARKGLVVFQFAMSVLFMVAVMVVYRQIAYVQTKNLGYDKDHVIYFDAEGRVPANIPDFLAALKSIPGVVNASGMVGNVLGGPSLGIPWKEPEGGDTKVIQFRQFLLNYGMMETLGLEMAAGRAFSRNFGADSLKVIFNEAAIKAMGIRDPIGKVINLGGVNREIIGVVKNFHFQSLHEAIKPLFFNLDLNGSTIMVKIQAGQEKQVTERLAAFYKTYNPGFVFDYKFLDDDYQAQYQAEKRVAALSKYFAGFAILISCLGLFGLAAFTAEKRRKEISIRKVLGASVSNVVVLLSTDFLKWVGIAIVIATPLAWWIMHHWLNAFAYHIRLGADIFLITGATMLLITMLTVSYQAVKAAIANPVKGIEESC</sequence>
<accession>A0ABV2TDL4</accession>
<evidence type="ECO:0000256" key="4">
    <source>
        <dbReference type="ARBA" id="ARBA00022989"/>
    </source>
</evidence>
<dbReference type="InterPro" id="IPR025857">
    <property type="entry name" value="MacB_PCD"/>
</dbReference>
<evidence type="ECO:0000259" key="7">
    <source>
        <dbReference type="Pfam" id="PF02687"/>
    </source>
</evidence>
<dbReference type="Proteomes" id="UP001549749">
    <property type="component" value="Unassembled WGS sequence"/>
</dbReference>
<feature type="domain" description="ABC3 transporter permease C-terminal" evidence="7">
    <location>
        <begin position="290"/>
        <end position="404"/>
    </location>
</feature>
<dbReference type="PANTHER" id="PTHR30572">
    <property type="entry name" value="MEMBRANE COMPONENT OF TRANSPORTER-RELATED"/>
    <property type="match status" value="1"/>
</dbReference>
<feature type="domain" description="MacB-like periplasmic core" evidence="8">
    <location>
        <begin position="20"/>
        <end position="244"/>
    </location>
</feature>
<keyword evidence="10" id="KW-1185">Reference proteome</keyword>
<organism evidence="9 10">
    <name type="scientific">Chitinophaga defluvii</name>
    <dbReference type="NCBI Taxonomy" id="3163343"/>
    <lineage>
        <taxon>Bacteria</taxon>
        <taxon>Pseudomonadati</taxon>
        <taxon>Bacteroidota</taxon>
        <taxon>Chitinophagia</taxon>
        <taxon>Chitinophagales</taxon>
        <taxon>Chitinophagaceae</taxon>
        <taxon>Chitinophaga</taxon>
    </lineage>
</organism>
<dbReference type="PROSITE" id="PS51257">
    <property type="entry name" value="PROKAR_LIPOPROTEIN"/>
    <property type="match status" value="1"/>
</dbReference>
<feature type="transmembrane region" description="Helical" evidence="6">
    <location>
        <begin position="669"/>
        <end position="690"/>
    </location>
</feature>
<feature type="transmembrane region" description="Helical" evidence="6">
    <location>
        <begin position="754"/>
        <end position="775"/>
    </location>
</feature>
<protein>
    <submittedName>
        <fullName evidence="9">ABC transporter permease</fullName>
    </submittedName>
</protein>
<dbReference type="InterPro" id="IPR003838">
    <property type="entry name" value="ABC3_permease_C"/>
</dbReference>
<name>A0ABV2TDL4_9BACT</name>
<comment type="caution">
    <text evidence="9">The sequence shown here is derived from an EMBL/GenBank/DDBJ whole genome shotgun (WGS) entry which is preliminary data.</text>
</comment>
<reference evidence="9 10" key="1">
    <citation type="submission" date="2024-06" db="EMBL/GenBank/DDBJ databases">
        <title>Chitinophaga defluvii sp. nov., isolated from municipal sewage.</title>
        <authorList>
            <person name="Zhang L."/>
        </authorList>
    </citation>
    <scope>NUCLEOTIDE SEQUENCE [LARGE SCALE GENOMIC DNA]</scope>
    <source>
        <strain evidence="9 10">H8</strain>
    </source>
</reference>
<evidence type="ECO:0000256" key="5">
    <source>
        <dbReference type="ARBA" id="ARBA00023136"/>
    </source>
</evidence>
<evidence type="ECO:0000313" key="9">
    <source>
        <dbReference type="EMBL" id="MET7001117.1"/>
    </source>
</evidence>
<gene>
    <name evidence="9" type="ORF">ABR189_27290</name>
</gene>
<comment type="subcellular location">
    <subcellularLocation>
        <location evidence="1">Cell membrane</location>
        <topology evidence="1">Multi-pass membrane protein</topology>
    </subcellularLocation>
</comment>
<dbReference type="EMBL" id="JBEXAC010000003">
    <property type="protein sequence ID" value="MET7001117.1"/>
    <property type="molecule type" value="Genomic_DNA"/>
</dbReference>
<keyword evidence="3 6" id="KW-0812">Transmembrane</keyword>
<dbReference type="RefSeq" id="WP_354663690.1">
    <property type="nucleotide sequence ID" value="NZ_JBEXAC010000003.1"/>
</dbReference>
<evidence type="ECO:0000256" key="6">
    <source>
        <dbReference type="SAM" id="Phobius"/>
    </source>
</evidence>
<evidence type="ECO:0000256" key="3">
    <source>
        <dbReference type="ARBA" id="ARBA00022692"/>
    </source>
</evidence>
<dbReference type="Pfam" id="PF02687">
    <property type="entry name" value="FtsX"/>
    <property type="match status" value="2"/>
</dbReference>
<proteinExistence type="predicted"/>
<feature type="transmembrane region" description="Helical" evidence="6">
    <location>
        <begin position="421"/>
        <end position="445"/>
    </location>
</feature>
<feature type="transmembrane region" description="Helical" evidence="6">
    <location>
        <begin position="21"/>
        <end position="41"/>
    </location>
</feature>
<keyword evidence="2" id="KW-1003">Cell membrane</keyword>
<evidence type="ECO:0000256" key="2">
    <source>
        <dbReference type="ARBA" id="ARBA00022475"/>
    </source>
</evidence>
<evidence type="ECO:0000259" key="8">
    <source>
        <dbReference type="Pfam" id="PF12704"/>
    </source>
</evidence>
<feature type="transmembrane region" description="Helical" evidence="6">
    <location>
        <begin position="340"/>
        <end position="358"/>
    </location>
</feature>
<dbReference type="PANTHER" id="PTHR30572:SF18">
    <property type="entry name" value="ABC-TYPE MACROLIDE FAMILY EXPORT SYSTEM PERMEASE COMPONENT 2"/>
    <property type="match status" value="1"/>
</dbReference>
<keyword evidence="4 6" id="KW-1133">Transmembrane helix</keyword>
<feature type="domain" description="ABC3 transporter permease C-terminal" evidence="7">
    <location>
        <begin position="670"/>
        <end position="782"/>
    </location>
</feature>
<feature type="transmembrane region" description="Helical" evidence="6">
    <location>
        <begin position="287"/>
        <end position="306"/>
    </location>
</feature>
<dbReference type="InterPro" id="IPR050250">
    <property type="entry name" value="Macrolide_Exporter_MacB"/>
</dbReference>
<feature type="transmembrane region" description="Helical" evidence="6">
    <location>
        <begin position="710"/>
        <end position="734"/>
    </location>
</feature>